<keyword evidence="7" id="KW-0472">Membrane</keyword>
<dbReference type="GO" id="GO:0006508">
    <property type="term" value="P:proteolysis"/>
    <property type="evidence" value="ECO:0007669"/>
    <property type="project" value="UniProtKB-KW"/>
</dbReference>
<dbReference type="InterPro" id="IPR001915">
    <property type="entry name" value="Peptidase_M48"/>
</dbReference>
<keyword evidence="1 6" id="KW-0645">Protease</keyword>
<dbReference type="PANTHER" id="PTHR34978">
    <property type="entry name" value="POSSIBLE SENSOR-TRANSDUCER PROTEIN BLAR"/>
    <property type="match status" value="1"/>
</dbReference>
<dbReference type="AlphaFoldDB" id="A0A7G6WTU7"/>
<gene>
    <name evidence="9" type="ORF">F1D05_05105</name>
</gene>
<reference evidence="9 10" key="2">
    <citation type="journal article" date="2020" name="Microbiol. Resour. Announc.">
        <title>Antarctic desert soil bacteria exhibit high novel natural product potential, evaluated through long-read genome sequencing and comparative genomics.</title>
        <authorList>
            <person name="Benaud N."/>
            <person name="Edwards R.J."/>
            <person name="Amos T.G."/>
            <person name="D'Agostino P.M."/>
            <person name="Gutierrez-Chavez C."/>
            <person name="Montgomery K."/>
            <person name="Nicetic I."/>
            <person name="Ferrari B.C."/>
        </authorList>
    </citation>
    <scope>NUCLEOTIDE SEQUENCE [LARGE SCALE GENOMIC DNA]</scope>
    <source>
        <strain evidence="9 10">SPB151</strain>
    </source>
</reference>
<organism evidence="9 10">
    <name type="scientific">Kribbella qitaiheensis</name>
    <dbReference type="NCBI Taxonomy" id="1544730"/>
    <lineage>
        <taxon>Bacteria</taxon>
        <taxon>Bacillati</taxon>
        <taxon>Actinomycetota</taxon>
        <taxon>Actinomycetes</taxon>
        <taxon>Propionibacteriales</taxon>
        <taxon>Kribbellaceae</taxon>
        <taxon>Kribbella</taxon>
    </lineage>
</organism>
<keyword evidence="2" id="KW-0479">Metal-binding</keyword>
<evidence type="ECO:0000256" key="1">
    <source>
        <dbReference type="ARBA" id="ARBA00022670"/>
    </source>
</evidence>
<name>A0A7G6WTU7_9ACTN</name>
<evidence type="ECO:0000256" key="2">
    <source>
        <dbReference type="ARBA" id="ARBA00022723"/>
    </source>
</evidence>
<comment type="cofactor">
    <cofactor evidence="6">
        <name>Zn(2+)</name>
        <dbReference type="ChEBI" id="CHEBI:29105"/>
    </cofactor>
    <text evidence="6">Binds 1 zinc ion per subunit.</text>
</comment>
<evidence type="ECO:0000256" key="6">
    <source>
        <dbReference type="RuleBase" id="RU003983"/>
    </source>
</evidence>
<evidence type="ECO:0000256" key="4">
    <source>
        <dbReference type="ARBA" id="ARBA00022833"/>
    </source>
</evidence>
<evidence type="ECO:0000256" key="5">
    <source>
        <dbReference type="ARBA" id="ARBA00023049"/>
    </source>
</evidence>
<evidence type="ECO:0000256" key="7">
    <source>
        <dbReference type="SAM" id="Phobius"/>
    </source>
</evidence>
<evidence type="ECO:0000256" key="3">
    <source>
        <dbReference type="ARBA" id="ARBA00022801"/>
    </source>
</evidence>
<sequence>MLQRSSWPTRAPWLGLFAWLSVMGSTLTAVVIGGLCAITRLHVVRSDAGGPLRVCVGDLRTAFASPGDVVITITAALVVGIVAGRAVWGVATAARLTRRHRRRQLELLGLLARHDRDLGALVVDHPSATVYCLPGRIGRVVITSAALTALEPSQLAAVLAHERAHLRGRHHLLVGISNGLVRAFPTALLFGLGDEQIRDLVEMAADDRACRRHSPSTLARALLALVDQTPPAAALAARGKSAENRLRRLSVDNGRMSPVSYGAAGGLVTVIAGAPIVIATVTALIVVTADLC</sequence>
<dbReference type="KEGG" id="kqi:F1D05_05105"/>
<keyword evidence="10" id="KW-1185">Reference proteome</keyword>
<dbReference type="GO" id="GO:0004222">
    <property type="term" value="F:metalloendopeptidase activity"/>
    <property type="evidence" value="ECO:0007669"/>
    <property type="project" value="InterPro"/>
</dbReference>
<dbReference type="Gene3D" id="3.30.2010.10">
    <property type="entry name" value="Metalloproteases ('zincins'), catalytic domain"/>
    <property type="match status" value="1"/>
</dbReference>
<reference evidence="10" key="1">
    <citation type="submission" date="2019-09" db="EMBL/GenBank/DDBJ databases">
        <title>Antimicrobial potential of Antarctic Bacteria.</title>
        <authorList>
            <person name="Benaud N."/>
            <person name="Edwards R.J."/>
            <person name="Ferrari B.C."/>
        </authorList>
    </citation>
    <scope>NUCLEOTIDE SEQUENCE [LARGE SCALE GENOMIC DNA]</scope>
    <source>
        <strain evidence="10">SPB151</strain>
    </source>
</reference>
<comment type="similarity">
    <text evidence="6">Belongs to the peptidase M48 family.</text>
</comment>
<dbReference type="Proteomes" id="UP000515563">
    <property type="component" value="Chromosome"/>
</dbReference>
<keyword evidence="4 6" id="KW-0862">Zinc</keyword>
<keyword evidence="3 6" id="KW-0378">Hydrolase</keyword>
<dbReference type="EMBL" id="CP043661">
    <property type="protein sequence ID" value="QNE17412.1"/>
    <property type="molecule type" value="Genomic_DNA"/>
</dbReference>
<evidence type="ECO:0000313" key="9">
    <source>
        <dbReference type="EMBL" id="QNE17412.1"/>
    </source>
</evidence>
<dbReference type="GO" id="GO:0046872">
    <property type="term" value="F:metal ion binding"/>
    <property type="evidence" value="ECO:0007669"/>
    <property type="project" value="UniProtKB-KW"/>
</dbReference>
<evidence type="ECO:0000259" key="8">
    <source>
        <dbReference type="Pfam" id="PF01435"/>
    </source>
</evidence>
<feature type="domain" description="Peptidase M48" evidence="8">
    <location>
        <begin position="124"/>
        <end position="189"/>
    </location>
</feature>
<evidence type="ECO:0000313" key="10">
    <source>
        <dbReference type="Proteomes" id="UP000515563"/>
    </source>
</evidence>
<protein>
    <submittedName>
        <fullName evidence="9">M56 family metallopeptidase</fullName>
    </submittedName>
</protein>
<feature type="transmembrane region" description="Helical" evidence="7">
    <location>
        <begin position="263"/>
        <end position="287"/>
    </location>
</feature>
<feature type="transmembrane region" description="Helical" evidence="7">
    <location>
        <begin position="69"/>
        <end position="94"/>
    </location>
</feature>
<dbReference type="InterPro" id="IPR052173">
    <property type="entry name" value="Beta-lactam_resp_regulator"/>
</dbReference>
<accession>A0A7G6WTU7</accession>
<dbReference type="Pfam" id="PF01435">
    <property type="entry name" value="Peptidase_M48"/>
    <property type="match status" value="1"/>
</dbReference>
<keyword evidence="7" id="KW-1133">Transmembrane helix</keyword>
<keyword evidence="7" id="KW-0812">Transmembrane</keyword>
<dbReference type="PANTHER" id="PTHR34978:SF3">
    <property type="entry name" value="SLR0241 PROTEIN"/>
    <property type="match status" value="1"/>
</dbReference>
<keyword evidence="5 6" id="KW-0482">Metalloprotease</keyword>
<feature type="transmembrane region" description="Helical" evidence="7">
    <location>
        <begin position="12"/>
        <end position="43"/>
    </location>
</feature>
<dbReference type="CDD" id="cd07326">
    <property type="entry name" value="M56_BlaR1_MecR1_like"/>
    <property type="match status" value="1"/>
</dbReference>
<proteinExistence type="inferred from homology"/>